<feature type="domain" description="FAD-binding" evidence="6">
    <location>
        <begin position="7"/>
        <end position="345"/>
    </location>
</feature>
<dbReference type="PANTHER" id="PTHR43004">
    <property type="entry name" value="TRK SYSTEM POTASSIUM UPTAKE PROTEIN"/>
    <property type="match status" value="1"/>
</dbReference>
<evidence type="ECO:0000313" key="8">
    <source>
        <dbReference type="Proteomes" id="UP000019471"/>
    </source>
</evidence>
<gene>
    <name evidence="7" type="ORF">A1O5_00915</name>
</gene>
<dbReference type="HOGENOM" id="CLU_009665_2_2_1"/>
<organism evidence="7 8">
    <name type="scientific">Cladophialophora psammophila CBS 110553</name>
    <dbReference type="NCBI Taxonomy" id="1182543"/>
    <lineage>
        <taxon>Eukaryota</taxon>
        <taxon>Fungi</taxon>
        <taxon>Dikarya</taxon>
        <taxon>Ascomycota</taxon>
        <taxon>Pezizomycotina</taxon>
        <taxon>Eurotiomycetes</taxon>
        <taxon>Chaetothyriomycetidae</taxon>
        <taxon>Chaetothyriales</taxon>
        <taxon>Herpotrichiellaceae</taxon>
        <taxon>Cladophialophora</taxon>
    </lineage>
</organism>
<name>W9X7G6_9EURO</name>
<comment type="caution">
    <text evidence="7">The sequence shown here is derived from an EMBL/GenBank/DDBJ whole genome shotgun (WGS) entry which is preliminary data.</text>
</comment>
<dbReference type="STRING" id="1182543.W9X7G6"/>
<dbReference type="GO" id="GO:0016709">
    <property type="term" value="F:oxidoreductase activity, acting on paired donors, with incorporation or reduction of molecular oxygen, NAD(P)H as one donor, and incorporation of one atom of oxygen"/>
    <property type="evidence" value="ECO:0007669"/>
    <property type="project" value="UniProtKB-ARBA"/>
</dbReference>
<dbReference type="Gene3D" id="3.30.70.2450">
    <property type="match status" value="1"/>
</dbReference>
<feature type="chain" id="PRO_5004932616" description="FAD-binding domain-containing protein" evidence="5">
    <location>
        <begin position="35"/>
        <end position="422"/>
    </location>
</feature>
<evidence type="ECO:0000256" key="4">
    <source>
        <dbReference type="ARBA" id="ARBA00023002"/>
    </source>
</evidence>
<feature type="signal peptide" evidence="5">
    <location>
        <begin position="1"/>
        <end position="34"/>
    </location>
</feature>
<evidence type="ECO:0000256" key="1">
    <source>
        <dbReference type="ARBA" id="ARBA00001974"/>
    </source>
</evidence>
<proteinExistence type="predicted"/>
<evidence type="ECO:0000259" key="6">
    <source>
        <dbReference type="Pfam" id="PF01494"/>
    </source>
</evidence>
<sequence length="422" mass="46597">MANPWAIIVGAGPSGLLLALLLSRQGVPVQVVEANDDLDDRPRATHYGGPAVYELRRAGVVDDVRRQGFEPEGVQWRKLDGTYITGLSHHVLPAEDPDKMICLPLNQLGKILLSHLESQPCATISWNYKVISISQDADLAYVEVDTPAGREKLHAPYIVGCDGANSQIRRSLFGDLNFPGKTWDDNLVATNIYFDFKKHGYGDANFVIDPEHWHMAARISKDGMWRVTYGDLPNLTPEQLLARQPAKFQALLPGNPSPESGAYRVANISPYRVHQRLAERMRVGRFLLAADAAHLCNPMGGLGLTGGIVDIGGLYDCLIGIFKGLTSPAILDRYDQVRRDVYNSMINPISSSNLVRLSQDPANVLEVDEFLQMCKRGESDPDLVCEILQGVKNLSHDFTKDYDSSVKEKSSFEVEGEVVSVN</sequence>
<dbReference type="Pfam" id="PF01494">
    <property type="entry name" value="FAD_binding_3"/>
    <property type="match status" value="1"/>
</dbReference>
<accession>W9X7G6</accession>
<dbReference type="InterPro" id="IPR050641">
    <property type="entry name" value="RIFMO-like"/>
</dbReference>
<dbReference type="eggNOG" id="ENOG502QQGF">
    <property type="taxonomic scope" value="Eukaryota"/>
</dbReference>
<keyword evidence="2" id="KW-0285">Flavoprotein</keyword>
<evidence type="ECO:0000256" key="2">
    <source>
        <dbReference type="ARBA" id="ARBA00022630"/>
    </source>
</evidence>
<keyword evidence="5" id="KW-0732">Signal</keyword>
<comment type="cofactor">
    <cofactor evidence="1">
        <name>FAD</name>
        <dbReference type="ChEBI" id="CHEBI:57692"/>
    </cofactor>
</comment>
<dbReference type="PANTHER" id="PTHR43004:SF19">
    <property type="entry name" value="BINDING MONOOXYGENASE, PUTATIVE (JCVI)-RELATED"/>
    <property type="match status" value="1"/>
</dbReference>
<evidence type="ECO:0000256" key="3">
    <source>
        <dbReference type="ARBA" id="ARBA00022827"/>
    </source>
</evidence>
<keyword evidence="3" id="KW-0274">FAD</keyword>
<dbReference type="RefSeq" id="XP_007739724.1">
    <property type="nucleotide sequence ID" value="XM_007741534.1"/>
</dbReference>
<dbReference type="SUPFAM" id="SSF51905">
    <property type="entry name" value="FAD/NAD(P)-binding domain"/>
    <property type="match status" value="1"/>
</dbReference>
<keyword evidence="8" id="KW-1185">Reference proteome</keyword>
<dbReference type="GO" id="GO:0071949">
    <property type="term" value="F:FAD binding"/>
    <property type="evidence" value="ECO:0007669"/>
    <property type="project" value="InterPro"/>
</dbReference>
<reference evidence="7 8" key="1">
    <citation type="submission" date="2013-03" db="EMBL/GenBank/DDBJ databases">
        <title>The Genome Sequence of Cladophialophora psammophila CBS 110553.</title>
        <authorList>
            <consortium name="The Broad Institute Genomics Platform"/>
            <person name="Cuomo C."/>
            <person name="de Hoog S."/>
            <person name="Gorbushina A."/>
            <person name="Walker B."/>
            <person name="Young S.K."/>
            <person name="Zeng Q."/>
            <person name="Gargeya S."/>
            <person name="Fitzgerald M."/>
            <person name="Haas B."/>
            <person name="Abouelleil A."/>
            <person name="Allen A.W."/>
            <person name="Alvarado L."/>
            <person name="Arachchi H.M."/>
            <person name="Berlin A.M."/>
            <person name="Chapman S.B."/>
            <person name="Gainer-Dewar J."/>
            <person name="Goldberg J."/>
            <person name="Griggs A."/>
            <person name="Gujja S."/>
            <person name="Hansen M."/>
            <person name="Howarth C."/>
            <person name="Imamovic A."/>
            <person name="Ireland A."/>
            <person name="Larimer J."/>
            <person name="McCowan C."/>
            <person name="Murphy C."/>
            <person name="Pearson M."/>
            <person name="Poon T.W."/>
            <person name="Priest M."/>
            <person name="Roberts A."/>
            <person name="Saif S."/>
            <person name="Shea T."/>
            <person name="Sisk P."/>
            <person name="Sykes S."/>
            <person name="Wortman J."/>
            <person name="Nusbaum C."/>
            <person name="Birren B."/>
        </authorList>
    </citation>
    <scope>NUCLEOTIDE SEQUENCE [LARGE SCALE GENOMIC DNA]</scope>
    <source>
        <strain evidence="7 8">CBS 110553</strain>
    </source>
</reference>
<dbReference type="PRINTS" id="PR00420">
    <property type="entry name" value="RNGMNOXGNASE"/>
</dbReference>
<dbReference type="InterPro" id="IPR002938">
    <property type="entry name" value="FAD-bd"/>
</dbReference>
<dbReference type="EMBL" id="AMGX01000001">
    <property type="protein sequence ID" value="EXJ76407.1"/>
    <property type="molecule type" value="Genomic_DNA"/>
</dbReference>
<dbReference type="GeneID" id="19185651"/>
<dbReference type="InterPro" id="IPR036188">
    <property type="entry name" value="FAD/NAD-bd_sf"/>
</dbReference>
<dbReference type="Proteomes" id="UP000019471">
    <property type="component" value="Unassembled WGS sequence"/>
</dbReference>
<dbReference type="AlphaFoldDB" id="W9X7G6"/>
<evidence type="ECO:0000256" key="5">
    <source>
        <dbReference type="SAM" id="SignalP"/>
    </source>
</evidence>
<dbReference type="Gene3D" id="3.50.50.60">
    <property type="entry name" value="FAD/NAD(P)-binding domain"/>
    <property type="match status" value="1"/>
</dbReference>
<dbReference type="OrthoDB" id="10016252at2759"/>
<evidence type="ECO:0000313" key="7">
    <source>
        <dbReference type="EMBL" id="EXJ76407.1"/>
    </source>
</evidence>
<protein>
    <recommendedName>
        <fullName evidence="6">FAD-binding domain-containing protein</fullName>
    </recommendedName>
</protein>
<keyword evidence="4" id="KW-0560">Oxidoreductase</keyword>